<comment type="caution">
    <text evidence="1">The sequence shown here is derived from an EMBL/GenBank/DDBJ whole genome shotgun (WGS) entry which is preliminary data.</text>
</comment>
<accession>A0A1C2I1L5</accession>
<name>A0A1C2I1L5_ACITH</name>
<organism evidence="1 2">
    <name type="scientific">Acidithiobacillus thiooxidans</name>
    <name type="common">Thiobacillus thiooxidans</name>
    <dbReference type="NCBI Taxonomy" id="930"/>
    <lineage>
        <taxon>Bacteria</taxon>
        <taxon>Pseudomonadati</taxon>
        <taxon>Pseudomonadota</taxon>
        <taxon>Acidithiobacillia</taxon>
        <taxon>Acidithiobacillales</taxon>
        <taxon>Acidithiobacillaceae</taxon>
        <taxon>Acidithiobacillus</taxon>
    </lineage>
</organism>
<proteinExistence type="predicted"/>
<evidence type="ECO:0000313" key="1">
    <source>
        <dbReference type="EMBL" id="OCX69916.1"/>
    </source>
</evidence>
<dbReference type="AlphaFoldDB" id="A0A1C2I1L5"/>
<reference evidence="1" key="1">
    <citation type="journal article" date="2016" name="Int. J. Mol. Sci.">
        <title>Comparative genomics of the extreme acidophile Acidithiobacillus thiooxidans reveals intraspecific divergence and niche adaptation.</title>
        <authorList>
            <person name="Zhang X."/>
            <person name="Feng X."/>
            <person name="Tao J."/>
            <person name="Ma L."/>
            <person name="Xiao Y."/>
            <person name="Liang Y."/>
            <person name="Liu X."/>
            <person name="Yin H."/>
        </authorList>
    </citation>
    <scope>NUCLEOTIDE SEQUENCE [LARGE SCALE GENOMIC DNA]</scope>
    <source>
        <strain evidence="1">DXS-W</strain>
    </source>
</reference>
<evidence type="ECO:0000313" key="2">
    <source>
        <dbReference type="Proteomes" id="UP000095008"/>
    </source>
</evidence>
<protein>
    <submittedName>
        <fullName evidence="1">Uncharacterized protein</fullName>
    </submittedName>
</protein>
<dbReference type="RefSeq" id="WP_065975045.1">
    <property type="nucleotide sequence ID" value="NZ_JABBDU010000135.1"/>
</dbReference>
<dbReference type="OrthoDB" id="10000459at2"/>
<dbReference type="Proteomes" id="UP000095008">
    <property type="component" value="Unassembled WGS sequence"/>
</dbReference>
<sequence length="155" mass="17588">MIHIRIGTKEDKCRSCYGILYDEDGDLFRSDATSFWTGILDGPTNIKGHTKSEVMNSYQARVLDANAEYKPVCNIKLEPFGSPSYFDVARKITTFLQKGRNQGSSPERVLTGLPKFLMKMGHVKILFENGNEPHPVPHRDLDEIVRKIPSLSWAF</sequence>
<dbReference type="EMBL" id="LWRY01000187">
    <property type="protein sequence ID" value="OCX69916.1"/>
    <property type="molecule type" value="Genomic_DNA"/>
</dbReference>
<keyword evidence="2" id="KW-1185">Reference proteome</keyword>
<gene>
    <name evidence="1" type="ORF">A6M23_14850</name>
</gene>